<organism evidence="1 2">
    <name type="scientific">Cladophialophora chaetospira</name>
    <dbReference type="NCBI Taxonomy" id="386627"/>
    <lineage>
        <taxon>Eukaryota</taxon>
        <taxon>Fungi</taxon>
        <taxon>Dikarya</taxon>
        <taxon>Ascomycota</taxon>
        <taxon>Pezizomycotina</taxon>
        <taxon>Eurotiomycetes</taxon>
        <taxon>Chaetothyriomycetidae</taxon>
        <taxon>Chaetothyriales</taxon>
        <taxon>Herpotrichiellaceae</taxon>
        <taxon>Cladophialophora</taxon>
    </lineage>
</organism>
<evidence type="ECO:0000313" key="1">
    <source>
        <dbReference type="EMBL" id="KAJ9608550.1"/>
    </source>
</evidence>
<keyword evidence="2" id="KW-1185">Reference proteome</keyword>
<dbReference type="AlphaFoldDB" id="A0AA38X7Z3"/>
<accession>A0AA38X7Z3</accession>
<proteinExistence type="predicted"/>
<gene>
    <name evidence="1" type="ORF">H2200_007538</name>
</gene>
<evidence type="ECO:0000313" key="2">
    <source>
        <dbReference type="Proteomes" id="UP001172673"/>
    </source>
</evidence>
<comment type="caution">
    <text evidence="1">The sequence shown here is derived from an EMBL/GenBank/DDBJ whole genome shotgun (WGS) entry which is preliminary data.</text>
</comment>
<name>A0AA38X7Z3_9EURO</name>
<sequence>MPDFPSGPLLQKPATRESATLPDGWGALDAQRDQWQSFADLVVHRDSFWQLVVILAHSIVTTSIHWNTTLLQNIISPDHPQQDERFTALVTLQKIARSPPSTPITNLPLTGEQLQGFMRPILPTDHVVLQPAWLNGQLSLGSTPITRIATVLQKLGCPLDLGMLVARRRQLLAVLSHHQIQAGPTKHPLIIPWLREYSRLRNEVLTELGKSVHEPFMETIIDVVVLSRSENFTGFLYDWSLSLEAEVVIAQIHAAVHREPSHNDQVLAHRETLLLLVAAFSIQCLFFGNGVETDQGRYLPSYLSEDAPSLYRNATLSYAQYYRQEPTLSVFSPSLYSKREDTHGIALWKGYWNQQCPSNWSPYAEPEVKVMPRKEIATRQPCMGEVKSHFDNDSHLSGRLSVLKLITECFRKRS</sequence>
<dbReference type="Proteomes" id="UP001172673">
    <property type="component" value="Unassembled WGS sequence"/>
</dbReference>
<dbReference type="EMBL" id="JAPDRK010000010">
    <property type="protein sequence ID" value="KAJ9608550.1"/>
    <property type="molecule type" value="Genomic_DNA"/>
</dbReference>
<reference evidence="1" key="1">
    <citation type="submission" date="2022-10" db="EMBL/GenBank/DDBJ databases">
        <title>Culturing micro-colonial fungi from biological soil crusts in the Mojave desert and describing Neophaeococcomyces mojavensis, and introducing the new genera and species Taxawa tesnikishii.</title>
        <authorList>
            <person name="Kurbessoian T."/>
            <person name="Stajich J.E."/>
        </authorList>
    </citation>
    <scope>NUCLEOTIDE SEQUENCE</scope>
    <source>
        <strain evidence="1">TK_41</strain>
    </source>
</reference>
<protein>
    <submittedName>
        <fullName evidence="1">Uncharacterized protein</fullName>
    </submittedName>
</protein>